<dbReference type="Gene3D" id="3.20.20.70">
    <property type="entry name" value="Aldolase class I"/>
    <property type="match status" value="1"/>
</dbReference>
<dbReference type="FunCoup" id="A0A067M3H6">
    <property type="interactions" value="249"/>
</dbReference>
<dbReference type="InterPro" id="IPR013785">
    <property type="entry name" value="Aldolase_TIM"/>
</dbReference>
<keyword evidence="3" id="KW-1185">Reference proteome</keyword>
<dbReference type="PANTHER" id="PTHR22893">
    <property type="entry name" value="NADH OXIDOREDUCTASE-RELATED"/>
    <property type="match status" value="1"/>
</dbReference>
<dbReference type="AlphaFoldDB" id="A0A067M3H6"/>
<organism evidence="2 3">
    <name type="scientific">Botryobasidium botryosum (strain FD-172 SS1)</name>
    <dbReference type="NCBI Taxonomy" id="930990"/>
    <lineage>
        <taxon>Eukaryota</taxon>
        <taxon>Fungi</taxon>
        <taxon>Dikarya</taxon>
        <taxon>Basidiomycota</taxon>
        <taxon>Agaricomycotina</taxon>
        <taxon>Agaricomycetes</taxon>
        <taxon>Cantharellales</taxon>
        <taxon>Botryobasidiaceae</taxon>
        <taxon>Botryobasidium</taxon>
    </lineage>
</organism>
<dbReference type="PANTHER" id="PTHR22893:SF91">
    <property type="entry name" value="NADPH DEHYDROGENASE 2-RELATED"/>
    <property type="match status" value="1"/>
</dbReference>
<gene>
    <name evidence="2" type="ORF">BOTBODRAFT_137897</name>
</gene>
<evidence type="ECO:0000313" key="2">
    <source>
        <dbReference type="EMBL" id="KDQ09260.1"/>
    </source>
</evidence>
<dbReference type="InterPro" id="IPR001155">
    <property type="entry name" value="OxRdtase_FMN_N"/>
</dbReference>
<dbReference type="OrthoDB" id="276546at2759"/>
<evidence type="ECO:0000259" key="1">
    <source>
        <dbReference type="Pfam" id="PF00724"/>
    </source>
</evidence>
<dbReference type="GO" id="GO:0003959">
    <property type="term" value="F:NADPH dehydrogenase activity"/>
    <property type="evidence" value="ECO:0007669"/>
    <property type="project" value="TreeGrafter"/>
</dbReference>
<dbReference type="STRING" id="930990.A0A067M3H6"/>
<dbReference type="HOGENOM" id="CLU_012153_0_0_1"/>
<sequence>MPATNLPKLFQPLKVGNVTLKHRVVMAPMTRYRANDNHVHSQIALEYYKQRTSTPGTLAITEATVIAPEAGMYRNVPGIYSDAQVASWKKITDVVHDQGSFISLQLWAIGRAADPEVLAEEGHDLVGPSAIPAPNGAVPRPLEKGEIKRYLDLYSEAAHNAIDRAGFDMVEIHGANGYLPDQFFQDISNHRTDEYGGSVENRSRFTLEVLKSVSDAVGEPRTSIRLSPWSTYLGMRMADPLPDFKYLVRQIVDRHPNLAYLHLIEPDDKSGSSSDSNEILRKMWQPRPYLANGQYDAQSGLKAAEELDVAAVYGRWFISNPDLPLKLKHGADLTPYDMGTFYLNGADKPQGYIDYPFAKDLSSN</sequence>
<dbReference type="Pfam" id="PF00724">
    <property type="entry name" value="Oxidored_FMN"/>
    <property type="match status" value="1"/>
</dbReference>
<dbReference type="InterPro" id="IPR045247">
    <property type="entry name" value="Oye-like"/>
</dbReference>
<reference evidence="3" key="1">
    <citation type="journal article" date="2014" name="Proc. Natl. Acad. Sci. U.S.A.">
        <title>Extensive sampling of basidiomycete genomes demonstrates inadequacy of the white-rot/brown-rot paradigm for wood decay fungi.</title>
        <authorList>
            <person name="Riley R."/>
            <person name="Salamov A.A."/>
            <person name="Brown D.W."/>
            <person name="Nagy L.G."/>
            <person name="Floudas D."/>
            <person name="Held B.W."/>
            <person name="Levasseur A."/>
            <person name="Lombard V."/>
            <person name="Morin E."/>
            <person name="Otillar R."/>
            <person name="Lindquist E.A."/>
            <person name="Sun H."/>
            <person name="LaButti K.M."/>
            <person name="Schmutz J."/>
            <person name="Jabbour D."/>
            <person name="Luo H."/>
            <person name="Baker S.E."/>
            <person name="Pisabarro A.G."/>
            <person name="Walton J.D."/>
            <person name="Blanchette R.A."/>
            <person name="Henrissat B."/>
            <person name="Martin F."/>
            <person name="Cullen D."/>
            <person name="Hibbett D.S."/>
            <person name="Grigoriev I.V."/>
        </authorList>
    </citation>
    <scope>NUCLEOTIDE SEQUENCE [LARGE SCALE GENOMIC DNA]</scope>
    <source>
        <strain evidence="3">FD-172 SS1</strain>
    </source>
</reference>
<dbReference type="SUPFAM" id="SSF51395">
    <property type="entry name" value="FMN-linked oxidoreductases"/>
    <property type="match status" value="1"/>
</dbReference>
<proteinExistence type="predicted"/>
<dbReference type="CDD" id="cd02933">
    <property type="entry name" value="OYE_like_FMN"/>
    <property type="match status" value="1"/>
</dbReference>
<dbReference type="InParanoid" id="A0A067M3H6"/>
<evidence type="ECO:0000313" key="3">
    <source>
        <dbReference type="Proteomes" id="UP000027195"/>
    </source>
</evidence>
<accession>A0A067M3H6</accession>
<protein>
    <recommendedName>
        <fullName evidence="1">NADH:flavin oxidoreductase/NADH oxidase N-terminal domain-containing protein</fullName>
    </recommendedName>
</protein>
<dbReference type="GO" id="GO:0010181">
    <property type="term" value="F:FMN binding"/>
    <property type="evidence" value="ECO:0007669"/>
    <property type="project" value="InterPro"/>
</dbReference>
<dbReference type="EMBL" id="KL198080">
    <property type="protein sequence ID" value="KDQ09260.1"/>
    <property type="molecule type" value="Genomic_DNA"/>
</dbReference>
<feature type="domain" description="NADH:flavin oxidoreductase/NADH oxidase N-terminal" evidence="1">
    <location>
        <begin position="8"/>
        <end position="331"/>
    </location>
</feature>
<dbReference type="Proteomes" id="UP000027195">
    <property type="component" value="Unassembled WGS sequence"/>
</dbReference>
<name>A0A067M3H6_BOTB1</name>
<dbReference type="FunFam" id="3.20.20.70:FF:000138">
    <property type="entry name" value="NADPH dehydrogenase 1"/>
    <property type="match status" value="1"/>
</dbReference>